<proteinExistence type="predicted"/>
<dbReference type="AlphaFoldDB" id="A0A9P1M9L2"/>
<comment type="caution">
    <text evidence="2">The sequence shown here is derived from an EMBL/GenBank/DDBJ whole genome shotgun (WGS) entry which is preliminary data.</text>
</comment>
<dbReference type="InterPro" id="IPR057193">
    <property type="entry name" value="DUF7871"/>
</dbReference>
<dbReference type="Proteomes" id="UP000838763">
    <property type="component" value="Unassembled WGS sequence"/>
</dbReference>
<protein>
    <recommendedName>
        <fullName evidence="1">DUF7871 domain-containing protein</fullName>
    </recommendedName>
</protein>
<dbReference type="Pfam" id="PF25277">
    <property type="entry name" value="DUF7871"/>
    <property type="match status" value="1"/>
</dbReference>
<gene>
    <name evidence="2" type="ORF">PPNO1_LOCUS3182</name>
</gene>
<evidence type="ECO:0000313" key="2">
    <source>
        <dbReference type="EMBL" id="CAI4213436.1"/>
    </source>
</evidence>
<evidence type="ECO:0000259" key="1">
    <source>
        <dbReference type="Pfam" id="PF25277"/>
    </source>
</evidence>
<dbReference type="PANTHER" id="PTHR40620">
    <property type="entry name" value="RESISTANCE PROTEIN CRD2, PUTATIVE (AFU_ORTHOLOGUE AFUA_4G04318)-RELATED"/>
    <property type="match status" value="1"/>
</dbReference>
<reference evidence="2" key="1">
    <citation type="submission" date="2022-11" db="EMBL/GenBank/DDBJ databases">
        <authorList>
            <person name="Scott C."/>
            <person name="Bruce N."/>
        </authorList>
    </citation>
    <scope>NUCLEOTIDE SEQUENCE</scope>
</reference>
<sequence>MVVRGVLGIPKVLSTLRFSHPGLEEDSERVSMTSPFARSVLVKASINFVAVSGLTLLFPQHILLVNVITPPKQQLYHGEGSCVCAEQATCSCGKQSALHCTCDKAPAENSITGPSCSCGARPVGKCTCANAASENQKPAGSTCSCGARPAGSCTCHNTANEIDFTTKK</sequence>
<evidence type="ECO:0000313" key="3">
    <source>
        <dbReference type="Proteomes" id="UP000838763"/>
    </source>
</evidence>
<feature type="domain" description="DUF7871" evidence="1">
    <location>
        <begin position="78"/>
        <end position="167"/>
    </location>
</feature>
<organism evidence="2 3">
    <name type="scientific">Parascedosporium putredinis</name>
    <dbReference type="NCBI Taxonomy" id="1442378"/>
    <lineage>
        <taxon>Eukaryota</taxon>
        <taxon>Fungi</taxon>
        <taxon>Dikarya</taxon>
        <taxon>Ascomycota</taxon>
        <taxon>Pezizomycotina</taxon>
        <taxon>Sordariomycetes</taxon>
        <taxon>Hypocreomycetidae</taxon>
        <taxon>Microascales</taxon>
        <taxon>Microascaceae</taxon>
        <taxon>Parascedosporium</taxon>
    </lineage>
</organism>
<keyword evidence="3" id="KW-1185">Reference proteome</keyword>
<name>A0A9P1M9L2_9PEZI</name>
<accession>A0A9P1M9L2</accession>
<dbReference type="EMBL" id="CALLCH030000008">
    <property type="protein sequence ID" value="CAI4213436.1"/>
    <property type="molecule type" value="Genomic_DNA"/>
</dbReference>
<dbReference type="OrthoDB" id="4140664at2759"/>
<dbReference type="PANTHER" id="PTHR40620:SF1">
    <property type="entry name" value="RESISTANCE PROTEIN CRD2, PUTATIVE (AFU_ORTHOLOGUE AFUA_4G04318)-RELATED"/>
    <property type="match status" value="1"/>
</dbReference>